<dbReference type="OrthoDB" id="1522765at2"/>
<dbReference type="EMBL" id="FOKK01000007">
    <property type="protein sequence ID" value="SFB31539.1"/>
    <property type="molecule type" value="Genomic_DNA"/>
</dbReference>
<gene>
    <name evidence="5" type="ORF">SAMN04489723_10794</name>
</gene>
<dbReference type="PANTHER" id="PTHR46825">
    <property type="entry name" value="D-ALANYL-D-ALANINE-CARBOXYPEPTIDASE/ENDOPEPTIDASE AMPH"/>
    <property type="match status" value="1"/>
</dbReference>
<dbReference type="Pfam" id="PF00144">
    <property type="entry name" value="Beta-lactamase"/>
    <property type="match status" value="1"/>
</dbReference>
<dbReference type="PANTHER" id="PTHR46825:SF15">
    <property type="entry name" value="BETA-LACTAMASE-RELATED DOMAIN-CONTAINING PROTEIN"/>
    <property type="match status" value="1"/>
</dbReference>
<evidence type="ECO:0000259" key="4">
    <source>
        <dbReference type="Pfam" id="PF11954"/>
    </source>
</evidence>
<proteinExistence type="predicted"/>
<feature type="region of interest" description="Disordered" evidence="1">
    <location>
        <begin position="391"/>
        <end position="416"/>
    </location>
</feature>
<feature type="domain" description="Beta-lactamase-related" evidence="3">
    <location>
        <begin position="29"/>
        <end position="359"/>
    </location>
</feature>
<dbReference type="Pfam" id="PF11954">
    <property type="entry name" value="DUF3471"/>
    <property type="match status" value="1"/>
</dbReference>
<dbReference type="InterPro" id="IPR001466">
    <property type="entry name" value="Beta-lactam-related"/>
</dbReference>
<evidence type="ECO:0000256" key="2">
    <source>
        <dbReference type="SAM" id="SignalP"/>
    </source>
</evidence>
<dbReference type="Proteomes" id="UP000198790">
    <property type="component" value="Unassembled WGS sequence"/>
</dbReference>
<reference evidence="5 6" key="1">
    <citation type="submission" date="2016-10" db="EMBL/GenBank/DDBJ databases">
        <authorList>
            <person name="de Groot N.N."/>
        </authorList>
    </citation>
    <scope>NUCLEOTIDE SEQUENCE [LARGE SCALE GENOMIC DNA]</scope>
    <source>
        <strain evidence="5 6">DSM 23399</strain>
    </source>
</reference>
<evidence type="ECO:0000259" key="3">
    <source>
        <dbReference type="Pfam" id="PF00144"/>
    </source>
</evidence>
<dbReference type="RefSeq" id="WP_092897279.1">
    <property type="nucleotide sequence ID" value="NZ_FOKK01000007.1"/>
</dbReference>
<accession>A0A1I1A0J9</accession>
<evidence type="ECO:0000256" key="1">
    <source>
        <dbReference type="SAM" id="MobiDB-lite"/>
    </source>
</evidence>
<organism evidence="5 6">
    <name type="scientific">Algoriphagus aquimarinus</name>
    <dbReference type="NCBI Taxonomy" id="237018"/>
    <lineage>
        <taxon>Bacteria</taxon>
        <taxon>Pseudomonadati</taxon>
        <taxon>Bacteroidota</taxon>
        <taxon>Cytophagia</taxon>
        <taxon>Cytophagales</taxon>
        <taxon>Cyclobacteriaceae</taxon>
        <taxon>Algoriphagus</taxon>
    </lineage>
</organism>
<dbReference type="InterPro" id="IPR021860">
    <property type="entry name" value="Peptidase_S12_Pab87-rel_C"/>
</dbReference>
<feature type="compositionally biased region" description="Basic and acidic residues" evidence="1">
    <location>
        <begin position="391"/>
        <end position="403"/>
    </location>
</feature>
<feature type="domain" description="Peptidase S12 Pab87-related C-terminal" evidence="4">
    <location>
        <begin position="407"/>
        <end position="505"/>
    </location>
</feature>
<dbReference type="Gene3D" id="3.40.710.10">
    <property type="entry name" value="DD-peptidase/beta-lactamase superfamily"/>
    <property type="match status" value="1"/>
</dbReference>
<feature type="signal peptide" evidence="2">
    <location>
        <begin position="1"/>
        <end position="19"/>
    </location>
</feature>
<keyword evidence="2" id="KW-0732">Signal</keyword>
<evidence type="ECO:0000313" key="6">
    <source>
        <dbReference type="Proteomes" id="UP000198790"/>
    </source>
</evidence>
<protein>
    <submittedName>
        <fullName evidence="5">CubicO group peptidase, beta-lactamase class C family</fullName>
    </submittedName>
</protein>
<dbReference type="InterPro" id="IPR012338">
    <property type="entry name" value="Beta-lactam/transpept-like"/>
</dbReference>
<dbReference type="AlphaFoldDB" id="A0A1I1A0J9"/>
<evidence type="ECO:0000313" key="5">
    <source>
        <dbReference type="EMBL" id="SFB31539.1"/>
    </source>
</evidence>
<dbReference type="Gene3D" id="2.40.128.600">
    <property type="match status" value="1"/>
</dbReference>
<name>A0A1I1A0J9_9BACT</name>
<dbReference type="InterPro" id="IPR050491">
    <property type="entry name" value="AmpC-like"/>
</dbReference>
<keyword evidence="6" id="KW-1185">Reference proteome</keyword>
<dbReference type="STRING" id="237018.SAMN04489723_10794"/>
<feature type="chain" id="PRO_5011606170" evidence="2">
    <location>
        <begin position="20"/>
        <end position="596"/>
    </location>
</feature>
<dbReference type="SUPFAM" id="SSF56601">
    <property type="entry name" value="beta-lactamase/transpeptidase-like"/>
    <property type="match status" value="1"/>
</dbReference>
<sequence>MRTTILSFLFLFSCSLIFAQSKLDTKQLDSKLQALQEATKTVGFSVAIVKGDEILYAKGFGYRDLDNKLKADENTLYAIGSSSKAFTVALLGIMEEERGLKFNDSPKKYLPDLKFYNDELNNQVTILDMISHRTGLPRHDISWYLFPTEDKDSLLSRVKYQEPFTGVREQWYYNNFMYLAQGLITEKLTGKSWEDNIKERFFIPLNMATSNVTIEELQNHSNISKGYVLEEFETNKITPYYNIAAISPAGSINSSVKEMTNWLKIWLNEGALNNIQVLPKAYVEKAINPLMLVGGGIADKQFPDQHLNSYGYAWFTSSYKGHYRLEHGGNIDGFSANVSLFPADKIGIVILSNQDGSSLPTLARNMISDEILGLEKTDWVGYYTEKLDKAKEQQKESKTEKKSNTVPNTSPSHGLAEYTGKYNHPGYGTFNIVSTNDSLWAQFPRERMYLKHTHYDVFEPFMVKENKVDTLSGLGINFNFRSNDLGDIESANLKVEPTLDPITFKRSPEEAKVSTATLASYVGTYTLSGTELKVSMKNESLMLFVPGQPEYMLTATQENEFIIKGLSGYKVRFEEKESVLNMLLIQPNGTFTAIKK</sequence>